<dbReference type="CDD" id="cd18008">
    <property type="entry name" value="DEXDc_SHPRH-like"/>
    <property type="match status" value="1"/>
</dbReference>
<protein>
    <submittedName>
        <fullName evidence="6">Helicase-like transcription factor</fullName>
    </submittedName>
</protein>
<keyword evidence="2" id="KW-0378">Hydrolase</keyword>
<keyword evidence="1" id="KW-0547">Nucleotide-binding</keyword>
<dbReference type="Proteomes" id="UP000187455">
    <property type="component" value="Unassembled WGS sequence"/>
</dbReference>
<evidence type="ECO:0000256" key="1">
    <source>
        <dbReference type="ARBA" id="ARBA00022741"/>
    </source>
</evidence>
<feature type="region of interest" description="Disordered" evidence="4">
    <location>
        <begin position="1"/>
        <end position="20"/>
    </location>
</feature>
<dbReference type="InterPro" id="IPR001650">
    <property type="entry name" value="Helicase_C-like"/>
</dbReference>
<dbReference type="Gene3D" id="3.40.50.300">
    <property type="entry name" value="P-loop containing nucleotide triphosphate hydrolases"/>
    <property type="match status" value="1"/>
</dbReference>
<accession>A0A1R0GU21</accession>
<feature type="domain" description="Helicase ATP-binding" evidence="5">
    <location>
        <begin position="747"/>
        <end position="893"/>
    </location>
</feature>
<keyword evidence="3" id="KW-0067">ATP-binding</keyword>
<evidence type="ECO:0000256" key="2">
    <source>
        <dbReference type="ARBA" id="ARBA00022801"/>
    </source>
</evidence>
<dbReference type="Pfam" id="PF00271">
    <property type="entry name" value="Helicase_C"/>
    <property type="match status" value="1"/>
</dbReference>
<dbReference type="InterPro" id="IPR000330">
    <property type="entry name" value="SNF2_N"/>
</dbReference>
<dbReference type="OrthoDB" id="448448at2759"/>
<dbReference type="InterPro" id="IPR038718">
    <property type="entry name" value="SNF2-like_sf"/>
</dbReference>
<feature type="region of interest" description="Disordered" evidence="4">
    <location>
        <begin position="1229"/>
        <end position="1254"/>
    </location>
</feature>
<keyword evidence="7" id="KW-1185">Reference proteome</keyword>
<name>A0A1R0GU21_9FUNG</name>
<dbReference type="PANTHER" id="PTHR45626:SF52">
    <property type="entry name" value="SINGLE-STRANDED DNA-DEPENDENT ATPASE (EUROFUNG)"/>
    <property type="match status" value="1"/>
</dbReference>
<dbReference type="PANTHER" id="PTHR45626">
    <property type="entry name" value="TRANSCRIPTION TERMINATION FACTOR 2-RELATED"/>
    <property type="match status" value="1"/>
</dbReference>
<dbReference type="Pfam" id="PF00176">
    <property type="entry name" value="SNF2-rel_dom"/>
    <property type="match status" value="1"/>
</dbReference>
<dbReference type="GO" id="GO:0016787">
    <property type="term" value="F:hydrolase activity"/>
    <property type="evidence" value="ECO:0007669"/>
    <property type="project" value="UniProtKB-KW"/>
</dbReference>
<evidence type="ECO:0000256" key="3">
    <source>
        <dbReference type="ARBA" id="ARBA00022840"/>
    </source>
</evidence>
<sequence length="1436" mass="162433">MGQVIELSDSESDQGETTPVNIINDHSSTIYKVNNTHISISPPDLEILTISPSPIRKKVHQKNPLLTESPKISDLISDVTNIIPSLVIDLESYSPPKSSIPIPDRYIEPNISISYPKIAKAPLPAGNGNFFETEYLSKDKIIERPSKKPRLLHPEVNKSIQRNLNYSSDPSVIWKYFGGIECTLENFDFKIFDFASNPFVYYPVHVELMSKDSQILKAIDHSDLSVYGVLDKAHSSLIAPLISRSILRVSAAFFCTRNTPSVPILVSCYALSSQSTFIQSILNKIPNFNKNYPALELVKSKANSISDKGSYGKIMKTSMFSAEDSDLNPKEKVLFRKLYLEDLLGPLAIQNKKQSETNYSITSESNLLVESNKNTDHMLDSVFKDLNYSKNKIISKKKNQDVDSGKNKKNAEYKTVSLRLPDDFIEPGFDRYTFNDSSSIINSLSGIASSSKEINPSSDLAKKNLDLLKSNIFTLTNLPEASVDSRVKTKMHRHQRQALHFMLARETDGTDILDSKASLDGSDIISSIRITDSDAGKNPIQESSKYKLSSIWSQVDANNNTSNDNKGVYLNSITGIKKVGRPNPCLGGILADDMGLGKTLTVISLILSKSPEFKLGTFAKSKANGSSSEDSDDLSSLRVKTKKIKSRLRKKKNSKILYSDLSTASSYEENSSFESDNGPPVSKFILGGSNESVELKNKENPKSLSLCENSIKSRGNIQIDQQQTKFSTEEKAESQFSEIYRGVIYSGTLIICPLSTVYNWEDQIKVHTARGALKTYIYHGADRERSTKYLSKFDVVITTYNILYNEYSREVRQLKSKNEETFTIPKTPYVSPLQHLFWDRVVLDEAHIIKDRKTWQSRAACSLSARSRWCLTGTPIQNRIDDLFSLIKFLHFSPLDLWYTWVKYVGTPFHSNLSNNFSNLKSDKPNIGAQRAQMIIQTLCLRRMKDQVDPSTGKKYLDLPSITYHNRILEFSKKERELYDGVSYKAKKAFDEFVNKDSVLRNYMSILSYILRLRQLCVHPSLVDESYNKIFSSSYNSDNETHNNSRVEEKMALMDTKRSKRDLFSEFKDAKDTKKKPLIDKKSQDFKDEESHVLLDDEEPEIFDTPKNFSEDCLIFRRNMENHIHSLSKNSFGTGNQECEAGLEDFKFKFIEDSSPGACLHTFCRSCKQEALSDKNKYTHCLKCQGITKADPSFNASDRIQGSKHNLKRNDALKIQKISVVELYSDSEDHASTPTVTPTKCERPNNDRINDTRKTLGNNEALSSSIYSQKLNRGTNPTNSTKVVALLKDLLEIEKRNLVDLSDLSRKGFNSQSSSRNFCVDKSVVFSQWTSMLDIIQKSLVENNIKYARLDGTMSRIVRQRQQENFAKDDNCTVMLVSLKAGGKEKIVDLDDLDDIEDPEELDKLGGRGLDLFNSPENNNKKRKNIEDISFMLSMI</sequence>
<dbReference type="InterPro" id="IPR050628">
    <property type="entry name" value="SNF2_RAD54_helicase_TF"/>
</dbReference>
<dbReference type="SMART" id="SM00487">
    <property type="entry name" value="DEXDc"/>
    <property type="match status" value="1"/>
</dbReference>
<dbReference type="InterPro" id="IPR027417">
    <property type="entry name" value="P-loop_NTPase"/>
</dbReference>
<reference evidence="6 7" key="1">
    <citation type="journal article" date="2016" name="Mol. Biol. Evol.">
        <title>Genome-Wide Survey of Gut Fungi (Harpellales) Reveals the First Horizontally Transferred Ubiquitin Gene from a Mosquito Host.</title>
        <authorList>
            <person name="Wang Y."/>
            <person name="White M.M."/>
            <person name="Kvist S."/>
            <person name="Moncalvo J.M."/>
        </authorList>
    </citation>
    <scope>NUCLEOTIDE SEQUENCE [LARGE SCALE GENOMIC DNA]</scope>
    <source>
        <strain evidence="6 7">ALG-7-W6</strain>
    </source>
</reference>
<dbReference type="SUPFAM" id="SSF52540">
    <property type="entry name" value="P-loop containing nucleoside triphosphate hydrolases"/>
    <property type="match status" value="2"/>
</dbReference>
<evidence type="ECO:0000256" key="4">
    <source>
        <dbReference type="SAM" id="MobiDB-lite"/>
    </source>
</evidence>
<evidence type="ECO:0000259" key="5">
    <source>
        <dbReference type="PROSITE" id="PS51192"/>
    </source>
</evidence>
<comment type="caution">
    <text evidence="6">The sequence shown here is derived from an EMBL/GenBank/DDBJ whole genome shotgun (WGS) entry which is preliminary data.</text>
</comment>
<dbReference type="GO" id="GO:0005634">
    <property type="term" value="C:nucleus"/>
    <property type="evidence" value="ECO:0007669"/>
    <property type="project" value="TreeGrafter"/>
</dbReference>
<dbReference type="GO" id="GO:0004386">
    <property type="term" value="F:helicase activity"/>
    <property type="evidence" value="ECO:0007669"/>
    <property type="project" value="UniProtKB-KW"/>
</dbReference>
<keyword evidence="6" id="KW-0347">Helicase</keyword>
<dbReference type="CDD" id="cd18793">
    <property type="entry name" value="SF2_C_SNF"/>
    <property type="match status" value="1"/>
</dbReference>
<dbReference type="InterPro" id="IPR049730">
    <property type="entry name" value="SNF2/RAD54-like_C"/>
</dbReference>
<gene>
    <name evidence="6" type="ORF">AYI68_g5507</name>
</gene>
<dbReference type="EMBL" id="LSSL01003513">
    <property type="protein sequence ID" value="OLY80396.1"/>
    <property type="molecule type" value="Genomic_DNA"/>
</dbReference>
<dbReference type="Gene3D" id="3.40.50.10810">
    <property type="entry name" value="Tandem AAA-ATPase domain"/>
    <property type="match status" value="2"/>
</dbReference>
<dbReference type="InterPro" id="IPR014001">
    <property type="entry name" value="Helicase_ATP-bd"/>
</dbReference>
<dbReference type="STRING" id="133383.A0A1R0GU21"/>
<evidence type="ECO:0000313" key="7">
    <source>
        <dbReference type="Proteomes" id="UP000187455"/>
    </source>
</evidence>
<evidence type="ECO:0000313" key="6">
    <source>
        <dbReference type="EMBL" id="OLY80396.1"/>
    </source>
</evidence>
<dbReference type="GO" id="GO:0008094">
    <property type="term" value="F:ATP-dependent activity, acting on DNA"/>
    <property type="evidence" value="ECO:0007669"/>
    <property type="project" value="TreeGrafter"/>
</dbReference>
<proteinExistence type="predicted"/>
<organism evidence="6 7">
    <name type="scientific">Smittium mucronatum</name>
    <dbReference type="NCBI Taxonomy" id="133383"/>
    <lineage>
        <taxon>Eukaryota</taxon>
        <taxon>Fungi</taxon>
        <taxon>Fungi incertae sedis</taxon>
        <taxon>Zoopagomycota</taxon>
        <taxon>Kickxellomycotina</taxon>
        <taxon>Harpellomycetes</taxon>
        <taxon>Harpellales</taxon>
        <taxon>Legeriomycetaceae</taxon>
        <taxon>Smittium</taxon>
    </lineage>
</organism>
<dbReference type="PROSITE" id="PS51192">
    <property type="entry name" value="HELICASE_ATP_BIND_1"/>
    <property type="match status" value="1"/>
</dbReference>
<dbReference type="GO" id="GO:0005524">
    <property type="term" value="F:ATP binding"/>
    <property type="evidence" value="ECO:0007669"/>
    <property type="project" value="UniProtKB-KW"/>
</dbReference>
<feature type="compositionally biased region" description="Basic and acidic residues" evidence="4">
    <location>
        <begin position="1240"/>
        <end position="1254"/>
    </location>
</feature>
<dbReference type="GO" id="GO:0006281">
    <property type="term" value="P:DNA repair"/>
    <property type="evidence" value="ECO:0007669"/>
    <property type="project" value="TreeGrafter"/>
</dbReference>